<evidence type="ECO:0000313" key="7">
    <source>
        <dbReference type="Proteomes" id="UP000027265"/>
    </source>
</evidence>
<reference evidence="7" key="1">
    <citation type="journal article" date="2014" name="Proc. Natl. Acad. Sci. U.S.A.">
        <title>Extensive sampling of basidiomycete genomes demonstrates inadequacy of the white-rot/brown-rot paradigm for wood decay fungi.</title>
        <authorList>
            <person name="Riley R."/>
            <person name="Salamov A.A."/>
            <person name="Brown D.W."/>
            <person name="Nagy L.G."/>
            <person name="Floudas D."/>
            <person name="Held B.W."/>
            <person name="Levasseur A."/>
            <person name="Lombard V."/>
            <person name="Morin E."/>
            <person name="Otillar R."/>
            <person name="Lindquist E.A."/>
            <person name="Sun H."/>
            <person name="LaButti K.M."/>
            <person name="Schmutz J."/>
            <person name="Jabbour D."/>
            <person name="Luo H."/>
            <person name="Baker S.E."/>
            <person name="Pisabarro A.G."/>
            <person name="Walton J.D."/>
            <person name="Blanchette R.A."/>
            <person name="Henrissat B."/>
            <person name="Martin F."/>
            <person name="Cullen D."/>
            <person name="Hibbett D.S."/>
            <person name="Grigoriev I.V."/>
        </authorList>
    </citation>
    <scope>NUCLEOTIDE SEQUENCE [LARGE SCALE GENOMIC DNA]</scope>
    <source>
        <strain evidence="7">MUCL 33604</strain>
    </source>
</reference>
<name>A0A067PMT2_9AGAM</name>
<keyword evidence="3" id="KW-0862">Zinc</keyword>
<keyword evidence="1" id="KW-0479">Metal-binding</keyword>
<evidence type="ECO:0000256" key="2">
    <source>
        <dbReference type="ARBA" id="ARBA00022771"/>
    </source>
</evidence>
<keyword evidence="7" id="KW-1185">Reference proteome</keyword>
<dbReference type="STRING" id="933084.A0A067PMT2"/>
<protein>
    <recommendedName>
        <fullName evidence="5">MYND-type domain-containing protein</fullName>
    </recommendedName>
</protein>
<dbReference type="Gene3D" id="6.10.140.2220">
    <property type="match status" value="1"/>
</dbReference>
<dbReference type="InterPro" id="IPR002893">
    <property type="entry name" value="Znf_MYND"/>
</dbReference>
<dbReference type="PROSITE" id="PS50865">
    <property type="entry name" value="ZF_MYND_2"/>
    <property type="match status" value="1"/>
</dbReference>
<evidence type="ECO:0000256" key="4">
    <source>
        <dbReference type="PROSITE-ProRule" id="PRU00134"/>
    </source>
</evidence>
<evidence type="ECO:0000313" key="6">
    <source>
        <dbReference type="EMBL" id="KDQ56108.1"/>
    </source>
</evidence>
<evidence type="ECO:0000256" key="3">
    <source>
        <dbReference type="ARBA" id="ARBA00022833"/>
    </source>
</evidence>
<dbReference type="EMBL" id="KL197723">
    <property type="protein sequence ID" value="KDQ56108.1"/>
    <property type="molecule type" value="Genomic_DNA"/>
</dbReference>
<keyword evidence="2 4" id="KW-0863">Zinc-finger</keyword>
<dbReference type="Pfam" id="PF01753">
    <property type="entry name" value="zf-MYND"/>
    <property type="match status" value="1"/>
</dbReference>
<feature type="domain" description="MYND-type" evidence="5">
    <location>
        <begin position="1"/>
        <end position="28"/>
    </location>
</feature>
<evidence type="ECO:0000256" key="1">
    <source>
        <dbReference type="ARBA" id="ARBA00022723"/>
    </source>
</evidence>
<proteinExistence type="predicted"/>
<dbReference type="GO" id="GO:0008270">
    <property type="term" value="F:zinc ion binding"/>
    <property type="evidence" value="ECO:0007669"/>
    <property type="project" value="UniProtKB-KW"/>
</dbReference>
<gene>
    <name evidence="6" type="ORF">JAAARDRAFT_36895</name>
</gene>
<dbReference type="AlphaFoldDB" id="A0A067PMT2"/>
<sequence length="196" mass="22748">MRCSRCRTAFYCSSECQKADWTSHKAACFPEKVIGIVIRCEGERRGGGPFQTIEIRPNHEIHRSGMICPLSKKIGLPLVIYRHEKVPWMNRSYEDASLDNQIATYLMIGQDGFAPADWQKQLGSVTVMRKDGKPLTHEAIETIWMYHDSLIEEFGDDPMLPQRRMNPNAFQRYCKQYKNERLSNGYNLFRDMPVPI</sequence>
<evidence type="ECO:0000259" key="5">
    <source>
        <dbReference type="PROSITE" id="PS50865"/>
    </source>
</evidence>
<organism evidence="6 7">
    <name type="scientific">Jaapia argillacea MUCL 33604</name>
    <dbReference type="NCBI Taxonomy" id="933084"/>
    <lineage>
        <taxon>Eukaryota</taxon>
        <taxon>Fungi</taxon>
        <taxon>Dikarya</taxon>
        <taxon>Basidiomycota</taxon>
        <taxon>Agaricomycotina</taxon>
        <taxon>Agaricomycetes</taxon>
        <taxon>Agaricomycetidae</taxon>
        <taxon>Jaapiales</taxon>
        <taxon>Jaapiaceae</taxon>
        <taxon>Jaapia</taxon>
    </lineage>
</organism>
<dbReference type="Proteomes" id="UP000027265">
    <property type="component" value="Unassembled WGS sequence"/>
</dbReference>
<dbReference type="HOGENOM" id="CLU_105955_0_0_1"/>
<dbReference type="InParanoid" id="A0A067PMT2"/>
<accession>A0A067PMT2</accession>
<dbReference type="SUPFAM" id="SSF144232">
    <property type="entry name" value="HIT/MYND zinc finger-like"/>
    <property type="match status" value="1"/>
</dbReference>
<dbReference type="OrthoDB" id="2212237at2759"/>